<dbReference type="Proteomes" id="UP000054630">
    <property type="component" value="Unassembled WGS sequence"/>
</dbReference>
<evidence type="ECO:0000313" key="2">
    <source>
        <dbReference type="EMBL" id="KRX12473.1"/>
    </source>
</evidence>
<evidence type="ECO:0000256" key="1">
    <source>
        <dbReference type="SAM" id="MobiDB-lite"/>
    </source>
</evidence>
<name>A0A0V0RDC3_9BILA</name>
<protein>
    <submittedName>
        <fullName evidence="2">Uncharacterized protein</fullName>
    </submittedName>
</protein>
<organism evidence="2 3">
    <name type="scientific">Trichinella nelsoni</name>
    <dbReference type="NCBI Taxonomy" id="6336"/>
    <lineage>
        <taxon>Eukaryota</taxon>
        <taxon>Metazoa</taxon>
        <taxon>Ecdysozoa</taxon>
        <taxon>Nematoda</taxon>
        <taxon>Enoplea</taxon>
        <taxon>Dorylaimia</taxon>
        <taxon>Trichinellida</taxon>
        <taxon>Trichinellidae</taxon>
        <taxon>Trichinella</taxon>
    </lineage>
</organism>
<dbReference type="AlphaFoldDB" id="A0A0V0RDC3"/>
<sequence length="64" mass="6947">MRMSSDKPVSEVWDEPSRSAYGRTIERGTPESGNRKTSAKDIAVDKSFGTLIAAHAVEDTPDPP</sequence>
<keyword evidence="3" id="KW-1185">Reference proteome</keyword>
<comment type="caution">
    <text evidence="2">The sequence shown here is derived from an EMBL/GenBank/DDBJ whole genome shotgun (WGS) entry which is preliminary data.</text>
</comment>
<reference evidence="2 3" key="1">
    <citation type="submission" date="2015-01" db="EMBL/GenBank/DDBJ databases">
        <title>Evolution of Trichinella species and genotypes.</title>
        <authorList>
            <person name="Korhonen P.K."/>
            <person name="Edoardo P."/>
            <person name="Giuseppe L.R."/>
            <person name="Gasser R.B."/>
        </authorList>
    </citation>
    <scope>NUCLEOTIDE SEQUENCE [LARGE SCALE GENOMIC DNA]</scope>
    <source>
        <strain evidence="2">ISS37</strain>
    </source>
</reference>
<dbReference type="EMBL" id="JYDL01000381">
    <property type="protein sequence ID" value="KRX12473.1"/>
    <property type="molecule type" value="Genomic_DNA"/>
</dbReference>
<feature type="region of interest" description="Disordered" evidence="1">
    <location>
        <begin position="1"/>
        <end position="40"/>
    </location>
</feature>
<accession>A0A0V0RDC3</accession>
<proteinExistence type="predicted"/>
<evidence type="ECO:0000313" key="3">
    <source>
        <dbReference type="Proteomes" id="UP000054630"/>
    </source>
</evidence>
<gene>
    <name evidence="2" type="ORF">T07_8413</name>
</gene>